<dbReference type="EMBL" id="LAZR01027012">
    <property type="protein sequence ID" value="KKL67028.1"/>
    <property type="molecule type" value="Genomic_DNA"/>
</dbReference>
<dbReference type="AlphaFoldDB" id="A0A0F9DYW2"/>
<protein>
    <submittedName>
        <fullName evidence="2">Uncharacterized protein</fullName>
    </submittedName>
</protein>
<keyword evidence="1" id="KW-0472">Membrane</keyword>
<feature type="transmembrane region" description="Helical" evidence="1">
    <location>
        <begin position="14"/>
        <end position="39"/>
    </location>
</feature>
<sequence>PEVGFSGRSRVDEWAVGIVMVVGLFLLASLPFALLYLVVLGP</sequence>
<reference evidence="2" key="1">
    <citation type="journal article" date="2015" name="Nature">
        <title>Complex archaea that bridge the gap between prokaryotes and eukaryotes.</title>
        <authorList>
            <person name="Spang A."/>
            <person name="Saw J.H."/>
            <person name="Jorgensen S.L."/>
            <person name="Zaremba-Niedzwiedzka K."/>
            <person name="Martijn J."/>
            <person name="Lind A.E."/>
            <person name="van Eijk R."/>
            <person name="Schleper C."/>
            <person name="Guy L."/>
            <person name="Ettema T.J."/>
        </authorList>
    </citation>
    <scope>NUCLEOTIDE SEQUENCE</scope>
</reference>
<accession>A0A0F9DYW2</accession>
<gene>
    <name evidence="2" type="ORF">LCGC14_2139030</name>
</gene>
<keyword evidence="1" id="KW-1133">Transmembrane helix</keyword>
<proteinExistence type="predicted"/>
<evidence type="ECO:0000313" key="2">
    <source>
        <dbReference type="EMBL" id="KKL67028.1"/>
    </source>
</evidence>
<organism evidence="2">
    <name type="scientific">marine sediment metagenome</name>
    <dbReference type="NCBI Taxonomy" id="412755"/>
    <lineage>
        <taxon>unclassified sequences</taxon>
        <taxon>metagenomes</taxon>
        <taxon>ecological metagenomes</taxon>
    </lineage>
</organism>
<feature type="non-terminal residue" evidence="2">
    <location>
        <position position="1"/>
    </location>
</feature>
<evidence type="ECO:0000256" key="1">
    <source>
        <dbReference type="SAM" id="Phobius"/>
    </source>
</evidence>
<comment type="caution">
    <text evidence="2">The sequence shown here is derived from an EMBL/GenBank/DDBJ whole genome shotgun (WGS) entry which is preliminary data.</text>
</comment>
<name>A0A0F9DYW2_9ZZZZ</name>
<keyword evidence="1" id="KW-0812">Transmembrane</keyword>